<dbReference type="InterPro" id="IPR015917">
    <property type="entry name" value="Pept_C14A"/>
</dbReference>
<feature type="domain" description="Caspase family p20" evidence="4">
    <location>
        <begin position="253"/>
        <end position="373"/>
    </location>
</feature>
<dbReference type="SMART" id="SM00115">
    <property type="entry name" value="CASc"/>
    <property type="match status" value="1"/>
</dbReference>
<dbReference type="GO" id="GO:0006508">
    <property type="term" value="P:proteolysis"/>
    <property type="evidence" value="ECO:0007669"/>
    <property type="project" value="InterPro"/>
</dbReference>
<dbReference type="InterPro" id="IPR002138">
    <property type="entry name" value="Pept_C14_p10"/>
</dbReference>
<organism evidence="5 6">
    <name type="scientific">Lasius platythorax</name>
    <dbReference type="NCBI Taxonomy" id="488582"/>
    <lineage>
        <taxon>Eukaryota</taxon>
        <taxon>Metazoa</taxon>
        <taxon>Ecdysozoa</taxon>
        <taxon>Arthropoda</taxon>
        <taxon>Hexapoda</taxon>
        <taxon>Insecta</taxon>
        <taxon>Pterygota</taxon>
        <taxon>Neoptera</taxon>
        <taxon>Endopterygota</taxon>
        <taxon>Hymenoptera</taxon>
        <taxon>Apocrita</taxon>
        <taxon>Aculeata</taxon>
        <taxon>Formicoidea</taxon>
        <taxon>Formicidae</taxon>
        <taxon>Formicinae</taxon>
        <taxon>Lasius</taxon>
        <taxon>Lasius</taxon>
    </lineage>
</organism>
<evidence type="ECO:0000259" key="4">
    <source>
        <dbReference type="PROSITE" id="PS50208"/>
    </source>
</evidence>
<dbReference type="PRINTS" id="PR00376">
    <property type="entry name" value="IL1BCENZYME"/>
</dbReference>
<evidence type="ECO:0000256" key="2">
    <source>
        <dbReference type="RuleBase" id="RU003971"/>
    </source>
</evidence>
<evidence type="ECO:0000313" key="5">
    <source>
        <dbReference type="EMBL" id="CAL1682489.1"/>
    </source>
</evidence>
<dbReference type="PROSITE" id="PS50207">
    <property type="entry name" value="CASPASE_P10"/>
    <property type="match status" value="1"/>
</dbReference>
<dbReference type="PANTHER" id="PTHR22576">
    <property type="entry name" value="MUCOSA ASSOCIATED LYMPHOID TISSUE LYMPHOMA TRANSLOCATION PROTEIN 1/PARACASPASE"/>
    <property type="match status" value="1"/>
</dbReference>
<feature type="domain" description="Caspase family p10" evidence="3">
    <location>
        <begin position="400"/>
        <end position="482"/>
    </location>
</feature>
<dbReference type="PROSITE" id="PS50208">
    <property type="entry name" value="CASPASE_P20"/>
    <property type="match status" value="1"/>
</dbReference>
<sequence length="488" mass="56788">MSLSMDAIANNTAKTVMNINILRQIEKDLDIDEKISILFLIVEDYANAFRDIFNLFQKAKTENSYIIVDYVKKYPENWEDKILEALCILNNREVTRKLRISFNDLDLQYVPKIRLYSKNINVVAKCLYRLCESLNENEQKLLLNYVKSDNSNYESLLDDIDYLELHMLYWMQIKYITISKDGTHNLKKLLKHLEKFEDLKIISIDLEKFENRLHVVDTCGNFETNDKNYLHSIFPKGPFLTEQNHKKKIQPINNGLCIIINQMYFEKEYETRFGTSVDCNNLSETFQAFGFKVKIFENLKRKEMLEKIKNISKDHGNKYDCLFLCILSHGYRGGVISSDEKEVSLEAIERAVCCMELKDVIKIVIIQACQGKIRGSINNCLTTDGLSDASVSEDVRQFTKFLIFMSTIQGFVSIRHKEQGSWFIQEVCKILRTYGNQLSFFECITKIITSMQEKNGTIEGTQVVQLPEIRNGRLDSDFQLRSVITSAF</sequence>
<dbReference type="InterPro" id="IPR001309">
    <property type="entry name" value="Pept_C14_p20"/>
</dbReference>
<dbReference type="Proteomes" id="UP001497644">
    <property type="component" value="Chromosome 4"/>
</dbReference>
<accession>A0AAV2NRT1</accession>
<dbReference type="Pfam" id="PF00656">
    <property type="entry name" value="Peptidase_C14"/>
    <property type="match status" value="1"/>
</dbReference>
<dbReference type="Pfam" id="PF23725">
    <property type="entry name" value="Dredd_N"/>
    <property type="match status" value="1"/>
</dbReference>
<dbReference type="InterPro" id="IPR056260">
    <property type="entry name" value="Dredd_2nd"/>
</dbReference>
<dbReference type="InterPro" id="IPR052039">
    <property type="entry name" value="Caspase-related_regulators"/>
</dbReference>
<keyword evidence="6" id="KW-1185">Reference proteome</keyword>
<evidence type="ECO:0000259" key="3">
    <source>
        <dbReference type="PROSITE" id="PS50207"/>
    </source>
</evidence>
<protein>
    <recommendedName>
        <fullName evidence="7">Caspase-8</fullName>
    </recommendedName>
</protein>
<comment type="similarity">
    <text evidence="1 2">Belongs to the peptidase C14A family.</text>
</comment>
<dbReference type="InterPro" id="IPR029030">
    <property type="entry name" value="Caspase-like_dom_sf"/>
</dbReference>
<dbReference type="AlphaFoldDB" id="A0AAV2NRT1"/>
<reference evidence="5" key="1">
    <citation type="submission" date="2024-04" db="EMBL/GenBank/DDBJ databases">
        <authorList>
            <consortium name="Molecular Ecology Group"/>
        </authorList>
    </citation>
    <scope>NUCLEOTIDE SEQUENCE</scope>
</reference>
<name>A0AAV2NRT1_9HYME</name>
<dbReference type="PANTHER" id="PTHR22576:SF41">
    <property type="entry name" value="CASPASE 14, APOPTOSIS-RELATED CYSTEINE PEPTIDASE"/>
    <property type="match status" value="1"/>
</dbReference>
<gene>
    <name evidence="5" type="ORF">LPLAT_LOCUS8409</name>
</gene>
<dbReference type="InterPro" id="IPR056259">
    <property type="entry name" value="Dredd_N"/>
</dbReference>
<dbReference type="EMBL" id="OZ034827">
    <property type="protein sequence ID" value="CAL1682489.1"/>
    <property type="molecule type" value="Genomic_DNA"/>
</dbReference>
<dbReference type="Pfam" id="PF23724">
    <property type="entry name" value="Dredd_2nd"/>
    <property type="match status" value="1"/>
</dbReference>
<evidence type="ECO:0000313" key="6">
    <source>
        <dbReference type="Proteomes" id="UP001497644"/>
    </source>
</evidence>
<proteinExistence type="inferred from homology"/>
<dbReference type="SUPFAM" id="SSF52129">
    <property type="entry name" value="Caspase-like"/>
    <property type="match status" value="1"/>
</dbReference>
<evidence type="ECO:0008006" key="7">
    <source>
        <dbReference type="Google" id="ProtNLM"/>
    </source>
</evidence>
<dbReference type="InterPro" id="IPR011600">
    <property type="entry name" value="Pept_C14_caspase"/>
</dbReference>
<dbReference type="GO" id="GO:0004197">
    <property type="term" value="F:cysteine-type endopeptidase activity"/>
    <property type="evidence" value="ECO:0007669"/>
    <property type="project" value="InterPro"/>
</dbReference>
<dbReference type="Gene3D" id="3.40.50.1460">
    <property type="match status" value="1"/>
</dbReference>
<evidence type="ECO:0000256" key="1">
    <source>
        <dbReference type="ARBA" id="ARBA00010134"/>
    </source>
</evidence>